<dbReference type="Proteomes" id="UP000000271">
    <property type="component" value="Chromosome"/>
</dbReference>
<evidence type="ECO:0000313" key="2">
    <source>
        <dbReference type="EMBL" id="ADH99610.1"/>
    </source>
</evidence>
<comment type="cofactor">
    <cofactor evidence="1">
        <name>Zn(2+)</name>
        <dbReference type="ChEBI" id="CHEBI:29105"/>
    </cofactor>
</comment>
<protein>
    <submittedName>
        <fullName evidence="2">LmbE family protein</fullName>
    </submittedName>
</protein>
<accession>D6XUX4</accession>
<sequence>MSLSLKVLAIGAHPDDVEIGAGGTLARFFDEGHQTGLLSMTKAELSSNGTVERRLKEAGAAAEILGCSVCEHLSFPDRNLPTHRESIIEEVTYRIRKYQPEIVLAPWHQDRHPDHGHCGSLVKEAVFNAGIRNYKPDSLSAWKVSDLYYYAINSTEPFHVAYDISAYTTTKRHALEAFSSQFRKEEGTVTTPLNQGFIERIEARDRQTGFECGTEAAEGFYKEGPVLMQSMIRRPL</sequence>
<reference evidence="2" key="1">
    <citation type="submission" date="2009-10" db="EMBL/GenBank/DDBJ databases">
        <title>Complete sequence of Bacillus selenitireducens MLS10.</title>
        <authorList>
            <consortium name="US DOE Joint Genome Institute"/>
            <person name="Lucas S."/>
            <person name="Copeland A."/>
            <person name="Lapidus A."/>
            <person name="Glavina del Rio T."/>
            <person name="Dalin E."/>
            <person name="Tice H."/>
            <person name="Bruce D."/>
            <person name="Goodwin L."/>
            <person name="Pitluck S."/>
            <person name="Sims D."/>
            <person name="Brettin T."/>
            <person name="Detter J.C."/>
            <person name="Han C."/>
            <person name="Larimer F."/>
            <person name="Land M."/>
            <person name="Hauser L."/>
            <person name="Kyrpides N."/>
            <person name="Ovchinnikova G."/>
            <person name="Stolz J."/>
        </authorList>
    </citation>
    <scope>NUCLEOTIDE SEQUENCE [LARGE SCALE GENOMIC DNA]</scope>
    <source>
        <strain evidence="2">MLS10</strain>
    </source>
</reference>
<gene>
    <name evidence="2" type="ordered locus">Bsel_2106</name>
</gene>
<organism evidence="2 3">
    <name type="scientific">Bacillus selenitireducens (strain ATCC 700615 / DSM 15326 / MLS10)</name>
    <dbReference type="NCBI Taxonomy" id="439292"/>
    <lineage>
        <taxon>Bacteria</taxon>
        <taxon>Bacillati</taxon>
        <taxon>Bacillota</taxon>
        <taxon>Bacilli</taxon>
        <taxon>Bacillales</taxon>
        <taxon>Bacillaceae</taxon>
        <taxon>Salisediminibacterium</taxon>
    </lineage>
</organism>
<proteinExistence type="predicted"/>
<name>D6XUX4_BACIE</name>
<evidence type="ECO:0000313" key="3">
    <source>
        <dbReference type="Proteomes" id="UP000000271"/>
    </source>
</evidence>
<dbReference type="GO" id="GO:0016811">
    <property type="term" value="F:hydrolase activity, acting on carbon-nitrogen (but not peptide) bonds, in linear amides"/>
    <property type="evidence" value="ECO:0007669"/>
    <property type="project" value="TreeGrafter"/>
</dbReference>
<dbReference type="GO" id="GO:0019213">
    <property type="term" value="F:deacetylase activity"/>
    <property type="evidence" value="ECO:0007669"/>
    <property type="project" value="InterPro"/>
</dbReference>
<dbReference type="EMBL" id="CP001791">
    <property type="protein sequence ID" value="ADH99610.1"/>
    <property type="molecule type" value="Genomic_DNA"/>
</dbReference>
<dbReference type="InterPro" id="IPR024078">
    <property type="entry name" value="LmbE-like_dom_sf"/>
</dbReference>
<dbReference type="NCBIfam" id="TIGR04001">
    <property type="entry name" value="thiol_BshB1"/>
    <property type="match status" value="1"/>
</dbReference>
<dbReference type="Pfam" id="PF02585">
    <property type="entry name" value="PIG-L"/>
    <property type="match status" value="1"/>
</dbReference>
<dbReference type="GO" id="GO:0071793">
    <property type="term" value="P:bacillithiol biosynthetic process"/>
    <property type="evidence" value="ECO:0007669"/>
    <property type="project" value="InterPro"/>
</dbReference>
<dbReference type="PANTHER" id="PTHR12993">
    <property type="entry name" value="N-ACETYLGLUCOSAMINYL-PHOSPHATIDYLINOSITOL DE-N-ACETYLASE-RELATED"/>
    <property type="match status" value="1"/>
</dbReference>
<dbReference type="RefSeq" id="WP_013173032.1">
    <property type="nucleotide sequence ID" value="NC_014219.1"/>
</dbReference>
<evidence type="ECO:0000256" key="1">
    <source>
        <dbReference type="ARBA" id="ARBA00001947"/>
    </source>
</evidence>
<dbReference type="eggNOG" id="COG2120">
    <property type="taxonomic scope" value="Bacteria"/>
</dbReference>
<keyword evidence="3" id="KW-1185">Reference proteome</keyword>
<dbReference type="KEGG" id="bse:Bsel_2106"/>
<dbReference type="SUPFAM" id="SSF102588">
    <property type="entry name" value="LmbE-like"/>
    <property type="match status" value="1"/>
</dbReference>
<dbReference type="PANTHER" id="PTHR12993:SF30">
    <property type="entry name" value="N-ACETYL-ALPHA-D-GLUCOSAMINYL L-MALATE DEACETYLASE 1"/>
    <property type="match status" value="1"/>
</dbReference>
<dbReference type="InterPro" id="IPR003737">
    <property type="entry name" value="GlcNAc_PI_deacetylase-related"/>
</dbReference>
<dbReference type="AlphaFoldDB" id="D6XUX4"/>
<dbReference type="OrthoDB" id="9778719at2"/>
<dbReference type="STRING" id="439292.Bsel_2106"/>
<dbReference type="InterPro" id="IPR023842">
    <property type="entry name" value="Bacillithiol_biosynth_BshB1"/>
</dbReference>
<dbReference type="HOGENOM" id="CLU_049311_3_1_9"/>
<dbReference type="Gene3D" id="3.40.50.10320">
    <property type="entry name" value="LmbE-like"/>
    <property type="match status" value="1"/>
</dbReference>